<dbReference type="EMBL" id="JAMDMJ010000023">
    <property type="protein sequence ID" value="MCY9597587.1"/>
    <property type="molecule type" value="Genomic_DNA"/>
</dbReference>
<keyword evidence="19" id="KW-1185">Reference proteome</keyword>
<evidence type="ECO:0000313" key="17">
    <source>
        <dbReference type="EMBL" id="QAV18576.1"/>
    </source>
</evidence>
<dbReference type="GO" id="GO:0016829">
    <property type="term" value="F:lyase activity"/>
    <property type="evidence" value="ECO:0007669"/>
    <property type="project" value="UniProtKB-KW"/>
</dbReference>
<dbReference type="Proteomes" id="UP000288943">
    <property type="component" value="Chromosome"/>
</dbReference>
<evidence type="ECO:0000256" key="4">
    <source>
        <dbReference type="ARBA" id="ARBA00022763"/>
    </source>
</evidence>
<evidence type="ECO:0000256" key="11">
    <source>
        <dbReference type="ARBA" id="ARBA00023268"/>
    </source>
</evidence>
<dbReference type="RefSeq" id="WP_042228081.1">
    <property type="nucleotide sequence ID" value="NZ_CP026520.1"/>
</dbReference>
<keyword evidence="12" id="KW-0326">Glycosidase</keyword>
<dbReference type="InterPro" id="IPR000214">
    <property type="entry name" value="Znf_DNA_glyclase/AP_lyase"/>
</dbReference>
<dbReference type="KEGG" id="pchi:PC41400_13185"/>
<gene>
    <name evidence="16" type="ORF">M5X16_17635</name>
    <name evidence="17" type="ORF">PC41400_13185</name>
</gene>
<evidence type="ECO:0000259" key="14">
    <source>
        <dbReference type="PROSITE" id="PS51066"/>
    </source>
</evidence>
<keyword evidence="9" id="KW-0234">DNA repair</keyword>
<evidence type="ECO:0000259" key="15">
    <source>
        <dbReference type="PROSITE" id="PS51068"/>
    </source>
</evidence>
<dbReference type="Proteomes" id="UP001527202">
    <property type="component" value="Unassembled WGS sequence"/>
</dbReference>
<dbReference type="GO" id="GO:0003906">
    <property type="term" value="F:DNA-(apurinic or apyrimidinic site) endonuclease activity"/>
    <property type="evidence" value="ECO:0007669"/>
    <property type="project" value="InterPro"/>
</dbReference>
<evidence type="ECO:0000313" key="18">
    <source>
        <dbReference type="Proteomes" id="UP000288943"/>
    </source>
</evidence>
<dbReference type="Pfam" id="PF06831">
    <property type="entry name" value="H2TH"/>
    <property type="match status" value="1"/>
</dbReference>
<keyword evidence="8" id="KW-0238">DNA-binding</keyword>
<dbReference type="PANTHER" id="PTHR22993:SF9">
    <property type="entry name" value="FORMAMIDOPYRIMIDINE-DNA GLYCOSYLASE"/>
    <property type="match status" value="1"/>
</dbReference>
<dbReference type="SUPFAM" id="SSF46946">
    <property type="entry name" value="S13-like H2TH domain"/>
    <property type="match status" value="1"/>
</dbReference>
<organism evidence="17 18">
    <name type="scientific">Paenibacillus chitinolyticus</name>
    <dbReference type="NCBI Taxonomy" id="79263"/>
    <lineage>
        <taxon>Bacteria</taxon>
        <taxon>Bacillati</taxon>
        <taxon>Bacillota</taxon>
        <taxon>Bacilli</taxon>
        <taxon>Bacillales</taxon>
        <taxon>Paenibacillaceae</taxon>
        <taxon>Paenibacillus</taxon>
    </lineage>
</organism>
<dbReference type="GO" id="GO:0003684">
    <property type="term" value="F:damaged DNA binding"/>
    <property type="evidence" value="ECO:0007669"/>
    <property type="project" value="InterPro"/>
</dbReference>
<dbReference type="InterPro" id="IPR015886">
    <property type="entry name" value="H2TH_FPG"/>
</dbReference>
<keyword evidence="5 13" id="KW-0863">Zinc-finger</keyword>
<feature type="domain" description="FPG-type" evidence="14">
    <location>
        <begin position="235"/>
        <end position="269"/>
    </location>
</feature>
<dbReference type="EMBL" id="CP026520">
    <property type="protein sequence ID" value="QAV18576.1"/>
    <property type="molecule type" value="Genomic_DNA"/>
</dbReference>
<dbReference type="PANTHER" id="PTHR22993">
    <property type="entry name" value="FORMAMIDOPYRIMIDINE-DNA GLYCOSYLASE"/>
    <property type="match status" value="1"/>
</dbReference>
<dbReference type="Gene3D" id="3.20.190.10">
    <property type="entry name" value="MutM-like, N-terminal"/>
    <property type="match status" value="1"/>
</dbReference>
<evidence type="ECO:0000256" key="7">
    <source>
        <dbReference type="ARBA" id="ARBA00022833"/>
    </source>
</evidence>
<keyword evidence="10" id="KW-0456">Lyase</keyword>
<keyword evidence="7" id="KW-0862">Zinc</keyword>
<evidence type="ECO:0000256" key="13">
    <source>
        <dbReference type="PROSITE-ProRule" id="PRU00391"/>
    </source>
</evidence>
<dbReference type="AlphaFoldDB" id="A0A410WVQ7"/>
<dbReference type="OrthoDB" id="9800855at2"/>
<dbReference type="SUPFAM" id="SSF81624">
    <property type="entry name" value="N-terminal domain of MutM-like DNA repair proteins"/>
    <property type="match status" value="1"/>
</dbReference>
<keyword evidence="6" id="KW-0378">Hydrolase</keyword>
<protein>
    <submittedName>
        <fullName evidence="17">Fpg/Nei family DNA glycosylase</fullName>
    </submittedName>
</protein>
<dbReference type="InterPro" id="IPR035937">
    <property type="entry name" value="FPG_N"/>
</dbReference>
<evidence type="ECO:0000256" key="10">
    <source>
        <dbReference type="ARBA" id="ARBA00023239"/>
    </source>
</evidence>
<evidence type="ECO:0000256" key="3">
    <source>
        <dbReference type="ARBA" id="ARBA00022723"/>
    </source>
</evidence>
<evidence type="ECO:0000256" key="6">
    <source>
        <dbReference type="ARBA" id="ARBA00022801"/>
    </source>
</evidence>
<dbReference type="GO" id="GO:0008270">
    <property type="term" value="F:zinc ion binding"/>
    <property type="evidence" value="ECO:0007669"/>
    <property type="project" value="UniProtKB-KW"/>
</dbReference>
<dbReference type="SUPFAM" id="SSF57716">
    <property type="entry name" value="Glucocorticoid receptor-like (DNA-binding domain)"/>
    <property type="match status" value="1"/>
</dbReference>
<evidence type="ECO:0000313" key="16">
    <source>
        <dbReference type="EMBL" id="MCY9597587.1"/>
    </source>
</evidence>
<reference evidence="16 19" key="2">
    <citation type="submission" date="2022-05" db="EMBL/GenBank/DDBJ databases">
        <title>Genome Sequencing of Bee-Associated Microbes.</title>
        <authorList>
            <person name="Dunlap C."/>
        </authorList>
    </citation>
    <scope>NUCLEOTIDE SEQUENCE [LARGE SCALE GENOMIC DNA]</scope>
    <source>
        <strain evidence="16 19">NRRL B-23120</strain>
    </source>
</reference>
<reference evidence="17 18" key="1">
    <citation type="submission" date="2018-01" db="EMBL/GenBank/DDBJ databases">
        <title>The whole genome sequencing and assembly of Paenibacillus chitinolyticus KCCM 41400 strain.</title>
        <authorList>
            <person name="Kim J.-Y."/>
            <person name="Park M.-K."/>
            <person name="Lee Y.-J."/>
            <person name="Yi H."/>
            <person name="Bahn Y.-S."/>
            <person name="Kim J.F."/>
            <person name="Lee D.-W."/>
        </authorList>
    </citation>
    <scope>NUCLEOTIDE SEQUENCE [LARGE SCALE GENOMIC DNA]</scope>
    <source>
        <strain evidence="17 18">KCCM 41400</strain>
    </source>
</reference>
<dbReference type="Gene3D" id="1.10.8.50">
    <property type="match status" value="1"/>
</dbReference>
<dbReference type="GO" id="GO:0034039">
    <property type="term" value="F:8-oxo-7,8-dihydroguanine DNA N-glycosylase activity"/>
    <property type="evidence" value="ECO:0007669"/>
    <property type="project" value="TreeGrafter"/>
</dbReference>
<dbReference type="SMART" id="SM00898">
    <property type="entry name" value="Fapy_DNA_glyco"/>
    <property type="match status" value="1"/>
</dbReference>
<evidence type="ECO:0000313" key="19">
    <source>
        <dbReference type="Proteomes" id="UP001527202"/>
    </source>
</evidence>
<accession>A0A410WVQ7</accession>
<sequence length="269" mass="30176">MPEWPEMEHYRQELNKRIQNRTISGITVNRPKSLNVPEEEFRAAVLGAVVERVDRRAKQLVFVLSGEHYMLLHLMLGGMMVLGTEADKPERTTQIELHFGETVLYFIGLRLGYLHLYGKRGLEAELASLGPEPFDADLTAGRFADMLKTGKGNLKTSLTDQHWLAGVGNCYSDEICFAAGLLPSRRPAALEEHEAARLYTSMRSVLTEALRAGGYMEMPLYDGDERTGGFNELCRVYDRGGEPCVRCGNPIVFRTLSSRKCFFCGSCQT</sequence>
<comment type="similarity">
    <text evidence="2">Belongs to the FPG family.</text>
</comment>
<evidence type="ECO:0000256" key="8">
    <source>
        <dbReference type="ARBA" id="ARBA00023125"/>
    </source>
</evidence>
<dbReference type="SMART" id="SM01232">
    <property type="entry name" value="H2TH"/>
    <property type="match status" value="1"/>
</dbReference>
<dbReference type="InterPro" id="IPR012319">
    <property type="entry name" value="FPG_cat"/>
</dbReference>
<dbReference type="PROSITE" id="PS51066">
    <property type="entry name" value="ZF_FPG_2"/>
    <property type="match status" value="1"/>
</dbReference>
<evidence type="ECO:0000256" key="9">
    <source>
        <dbReference type="ARBA" id="ARBA00023204"/>
    </source>
</evidence>
<dbReference type="Pfam" id="PF01149">
    <property type="entry name" value="Fapy_DNA_glyco"/>
    <property type="match status" value="1"/>
</dbReference>
<keyword evidence="3" id="KW-0479">Metal-binding</keyword>
<dbReference type="PROSITE" id="PS51068">
    <property type="entry name" value="FPG_CAT"/>
    <property type="match status" value="1"/>
</dbReference>
<evidence type="ECO:0000256" key="1">
    <source>
        <dbReference type="ARBA" id="ARBA00001668"/>
    </source>
</evidence>
<keyword evidence="11" id="KW-0511">Multifunctional enzyme</keyword>
<dbReference type="GeneID" id="95375766"/>
<evidence type="ECO:0000256" key="5">
    <source>
        <dbReference type="ARBA" id="ARBA00022771"/>
    </source>
</evidence>
<evidence type="ECO:0000256" key="2">
    <source>
        <dbReference type="ARBA" id="ARBA00009409"/>
    </source>
</evidence>
<name>A0A410WVQ7_9BACL</name>
<evidence type="ECO:0000256" key="12">
    <source>
        <dbReference type="ARBA" id="ARBA00023295"/>
    </source>
</evidence>
<keyword evidence="4" id="KW-0227">DNA damage</keyword>
<dbReference type="GO" id="GO:0006284">
    <property type="term" value="P:base-excision repair"/>
    <property type="evidence" value="ECO:0007669"/>
    <property type="project" value="InterPro"/>
</dbReference>
<comment type="catalytic activity">
    <reaction evidence="1">
        <text>Hydrolysis of DNA containing ring-opened 7-methylguanine residues, releasing 2,6-diamino-4-hydroxy-5-(N-methyl)formamidopyrimidine.</text>
        <dbReference type="EC" id="3.2.2.23"/>
    </reaction>
</comment>
<dbReference type="InterPro" id="IPR010979">
    <property type="entry name" value="Ribosomal_uS13-like_H2TH"/>
</dbReference>
<feature type="domain" description="Formamidopyrimidine-DNA glycosylase catalytic" evidence="15">
    <location>
        <begin position="2"/>
        <end position="112"/>
    </location>
</feature>
<proteinExistence type="inferred from homology"/>